<keyword evidence="12" id="KW-0753">Steroid metabolism</keyword>
<evidence type="ECO:0000256" key="8">
    <source>
        <dbReference type="ARBA" id="ARBA00023011"/>
    </source>
</evidence>
<dbReference type="PROSITE" id="PS01018">
    <property type="entry name" value="STEROL_REDUCT_2"/>
    <property type="match status" value="1"/>
</dbReference>
<name>A0AAW1NT48_9CHLO</name>
<dbReference type="InterPro" id="IPR018083">
    <property type="entry name" value="Sterol_reductase_CS"/>
</dbReference>
<evidence type="ECO:0000313" key="14">
    <source>
        <dbReference type="EMBL" id="KAK9790780.1"/>
    </source>
</evidence>
<keyword evidence="4 13" id="KW-0812">Transmembrane</keyword>
<dbReference type="GO" id="GO:0016126">
    <property type="term" value="P:sterol biosynthetic process"/>
    <property type="evidence" value="ECO:0007669"/>
    <property type="project" value="UniProtKB-KW"/>
</dbReference>
<keyword evidence="8" id="KW-0756">Sterol biosynthesis</keyword>
<comment type="subcellular location">
    <subcellularLocation>
        <location evidence="1">Membrane</location>
        <topology evidence="1">Multi-pass membrane protein</topology>
    </subcellularLocation>
</comment>
<evidence type="ECO:0000256" key="3">
    <source>
        <dbReference type="ARBA" id="ARBA00022516"/>
    </source>
</evidence>
<proteinExistence type="inferred from homology"/>
<organism evidence="14 15">
    <name type="scientific">Symbiochloris irregularis</name>
    <dbReference type="NCBI Taxonomy" id="706552"/>
    <lineage>
        <taxon>Eukaryota</taxon>
        <taxon>Viridiplantae</taxon>
        <taxon>Chlorophyta</taxon>
        <taxon>core chlorophytes</taxon>
        <taxon>Trebouxiophyceae</taxon>
        <taxon>Trebouxiales</taxon>
        <taxon>Trebouxiaceae</taxon>
        <taxon>Symbiochloris</taxon>
    </lineage>
</organism>
<dbReference type="InterPro" id="IPR001171">
    <property type="entry name" value="ERG24_DHCR-like"/>
</dbReference>
<evidence type="ECO:0000256" key="9">
    <source>
        <dbReference type="ARBA" id="ARBA00023098"/>
    </source>
</evidence>
<feature type="transmembrane region" description="Helical" evidence="13">
    <location>
        <begin position="62"/>
        <end position="80"/>
    </location>
</feature>
<keyword evidence="10 13" id="KW-0472">Membrane</keyword>
<dbReference type="GO" id="GO:0005789">
    <property type="term" value="C:endoplasmic reticulum membrane"/>
    <property type="evidence" value="ECO:0007669"/>
    <property type="project" value="TreeGrafter"/>
</dbReference>
<evidence type="ECO:0000256" key="5">
    <source>
        <dbReference type="ARBA" id="ARBA00022955"/>
    </source>
</evidence>
<accession>A0AAW1NT48</accession>
<keyword evidence="5" id="KW-0752">Steroid biosynthesis</keyword>
<keyword evidence="3" id="KW-0444">Lipid biosynthesis</keyword>
<dbReference type="Proteomes" id="UP001465755">
    <property type="component" value="Unassembled WGS sequence"/>
</dbReference>
<dbReference type="Pfam" id="PF01222">
    <property type="entry name" value="ERG4_ERG24"/>
    <property type="match status" value="1"/>
</dbReference>
<evidence type="ECO:0000256" key="10">
    <source>
        <dbReference type="ARBA" id="ARBA00023136"/>
    </source>
</evidence>
<evidence type="ECO:0000256" key="4">
    <source>
        <dbReference type="ARBA" id="ARBA00022692"/>
    </source>
</evidence>
<evidence type="ECO:0000256" key="7">
    <source>
        <dbReference type="ARBA" id="ARBA00023002"/>
    </source>
</evidence>
<keyword evidence="6 13" id="KW-1133">Transmembrane helix</keyword>
<dbReference type="EMBL" id="JALJOQ010000186">
    <property type="protein sequence ID" value="KAK9790780.1"/>
    <property type="molecule type" value="Genomic_DNA"/>
</dbReference>
<evidence type="ECO:0000313" key="15">
    <source>
        <dbReference type="Proteomes" id="UP001465755"/>
    </source>
</evidence>
<dbReference type="PANTHER" id="PTHR21257">
    <property type="entry name" value="DELTA(14)-STEROL REDUCTASE"/>
    <property type="match status" value="1"/>
</dbReference>
<dbReference type="GO" id="GO:0050613">
    <property type="term" value="F:Delta14-sterol reductase activity"/>
    <property type="evidence" value="ECO:0007669"/>
    <property type="project" value="TreeGrafter"/>
</dbReference>
<sequence length="284" mass="32318">MIKKREYDFFGPVLGPSAIMLGLPLVSYLLVYGCNASGCLSLQHIPDLAASFRTTQIATQDGFLVIIGWLTFQLLLHLLLPGRRAEGAPLQHGERLVYKLTGFSNLLASVACVLFLGWTKQWIDLSWAYDNFLPLLTAATARYLVDHPQELPVWAMIGITALQALGYAIFRLSNSQKDAFRRDPSHPSVRHLRTIATPTGRKLLVSGWWGTARHINYLGDWLMGLAWCLPCGFQHPVPYFYAIYFAVLLIHRDRRDDDACRKKYGKAWDEYCRRVPSRLIPYVY</sequence>
<dbReference type="Gene3D" id="1.20.120.1630">
    <property type="match status" value="1"/>
</dbReference>
<comment type="similarity">
    <text evidence="2">Belongs to the ERG4/ERG24 family.</text>
</comment>
<dbReference type="PANTHER" id="PTHR21257:SF52">
    <property type="entry name" value="DELTA(14)-STEROL REDUCTASE TM7SF2"/>
    <property type="match status" value="1"/>
</dbReference>
<evidence type="ECO:0008006" key="16">
    <source>
        <dbReference type="Google" id="ProtNLM"/>
    </source>
</evidence>
<evidence type="ECO:0000256" key="6">
    <source>
        <dbReference type="ARBA" id="ARBA00022989"/>
    </source>
</evidence>
<reference evidence="14 15" key="1">
    <citation type="journal article" date="2024" name="Nat. Commun.">
        <title>Phylogenomics reveals the evolutionary origins of lichenization in chlorophyte algae.</title>
        <authorList>
            <person name="Puginier C."/>
            <person name="Libourel C."/>
            <person name="Otte J."/>
            <person name="Skaloud P."/>
            <person name="Haon M."/>
            <person name="Grisel S."/>
            <person name="Petersen M."/>
            <person name="Berrin J.G."/>
            <person name="Delaux P.M."/>
            <person name="Dal Grande F."/>
            <person name="Keller J."/>
        </authorList>
    </citation>
    <scope>NUCLEOTIDE SEQUENCE [LARGE SCALE GENOMIC DNA]</scope>
    <source>
        <strain evidence="14 15">SAG 2036</strain>
    </source>
</reference>
<evidence type="ECO:0000256" key="1">
    <source>
        <dbReference type="ARBA" id="ARBA00004141"/>
    </source>
</evidence>
<feature type="transmembrane region" description="Helical" evidence="13">
    <location>
        <begin position="100"/>
        <end position="118"/>
    </location>
</feature>
<evidence type="ECO:0000256" key="2">
    <source>
        <dbReference type="ARBA" id="ARBA00005402"/>
    </source>
</evidence>
<evidence type="ECO:0000256" key="12">
    <source>
        <dbReference type="ARBA" id="ARBA00023221"/>
    </source>
</evidence>
<feature type="transmembrane region" description="Helical" evidence="13">
    <location>
        <begin position="9"/>
        <end position="31"/>
    </location>
</feature>
<keyword evidence="15" id="KW-1185">Reference proteome</keyword>
<keyword evidence="11" id="KW-1207">Sterol metabolism</keyword>
<keyword evidence="7" id="KW-0560">Oxidoreductase</keyword>
<gene>
    <name evidence="14" type="ORF">WJX73_010000</name>
</gene>
<keyword evidence="9" id="KW-0443">Lipid metabolism</keyword>
<dbReference type="PROSITE" id="PS51257">
    <property type="entry name" value="PROKAR_LIPOPROTEIN"/>
    <property type="match status" value="1"/>
</dbReference>
<evidence type="ECO:0000256" key="13">
    <source>
        <dbReference type="SAM" id="Phobius"/>
    </source>
</evidence>
<comment type="caution">
    <text evidence="14">The sequence shown here is derived from an EMBL/GenBank/DDBJ whole genome shotgun (WGS) entry which is preliminary data.</text>
</comment>
<dbReference type="AlphaFoldDB" id="A0AAW1NT48"/>
<feature type="transmembrane region" description="Helical" evidence="13">
    <location>
        <begin position="153"/>
        <end position="172"/>
    </location>
</feature>
<evidence type="ECO:0000256" key="11">
    <source>
        <dbReference type="ARBA" id="ARBA00023166"/>
    </source>
</evidence>
<protein>
    <recommendedName>
        <fullName evidence="16">Delta(14)-sterol reductase</fullName>
    </recommendedName>
</protein>